<name>A0ABU1IKN6_9BACL</name>
<evidence type="ECO:0000256" key="1">
    <source>
        <dbReference type="SAM" id="Phobius"/>
    </source>
</evidence>
<evidence type="ECO:0000313" key="2">
    <source>
        <dbReference type="EMBL" id="MDR6224534.1"/>
    </source>
</evidence>
<organism evidence="2 3">
    <name type="scientific">Desmospora profundinema</name>
    <dbReference type="NCBI Taxonomy" id="1571184"/>
    <lineage>
        <taxon>Bacteria</taxon>
        <taxon>Bacillati</taxon>
        <taxon>Bacillota</taxon>
        <taxon>Bacilli</taxon>
        <taxon>Bacillales</taxon>
        <taxon>Thermoactinomycetaceae</taxon>
        <taxon>Desmospora</taxon>
    </lineage>
</organism>
<feature type="transmembrane region" description="Helical" evidence="1">
    <location>
        <begin position="40"/>
        <end position="58"/>
    </location>
</feature>
<dbReference type="Proteomes" id="UP001185012">
    <property type="component" value="Unassembled WGS sequence"/>
</dbReference>
<keyword evidence="1" id="KW-1133">Transmembrane helix</keyword>
<proteinExistence type="predicted"/>
<accession>A0ABU1IKN6</accession>
<sequence length="132" mass="15323">MRQWFLIAWVWLLSWTAVSRFPPEPEAGVAGWWRWVSMDYAVSLVCLVWASWLIVAKVRKCLGWVLQLPLPLLDRRRWGPALAILPIGGAGFTLIGYLPGHAAILFSFFVLREWIRWQASCRALTEQEWGER</sequence>
<protein>
    <submittedName>
        <fullName evidence="2">Uncharacterized protein</fullName>
    </submittedName>
</protein>
<comment type="caution">
    <text evidence="2">The sequence shown here is derived from an EMBL/GenBank/DDBJ whole genome shotgun (WGS) entry which is preliminary data.</text>
</comment>
<reference evidence="2 3" key="1">
    <citation type="submission" date="2023-07" db="EMBL/GenBank/DDBJ databases">
        <title>Genomic Encyclopedia of Type Strains, Phase IV (KMG-IV): sequencing the most valuable type-strain genomes for metagenomic binning, comparative biology and taxonomic classification.</title>
        <authorList>
            <person name="Goeker M."/>
        </authorList>
    </citation>
    <scope>NUCLEOTIDE SEQUENCE [LARGE SCALE GENOMIC DNA]</scope>
    <source>
        <strain evidence="2 3">DSM 45903</strain>
    </source>
</reference>
<dbReference type="EMBL" id="JAVDQG010000001">
    <property type="protein sequence ID" value="MDR6224534.1"/>
    <property type="molecule type" value="Genomic_DNA"/>
</dbReference>
<keyword evidence="1" id="KW-0812">Transmembrane</keyword>
<feature type="transmembrane region" description="Helical" evidence="1">
    <location>
        <begin position="78"/>
        <end position="98"/>
    </location>
</feature>
<dbReference type="RefSeq" id="WP_309861944.1">
    <property type="nucleotide sequence ID" value="NZ_JAVDQG010000001.1"/>
</dbReference>
<keyword evidence="3" id="KW-1185">Reference proteome</keyword>
<evidence type="ECO:0000313" key="3">
    <source>
        <dbReference type="Proteomes" id="UP001185012"/>
    </source>
</evidence>
<keyword evidence="1" id="KW-0472">Membrane</keyword>
<gene>
    <name evidence="2" type="ORF">JOE21_000522</name>
</gene>